<keyword evidence="7" id="KW-1185">Reference proteome</keyword>
<dbReference type="EMBL" id="JABSTU010000003">
    <property type="protein sequence ID" value="KAH8035114.1"/>
    <property type="molecule type" value="Genomic_DNA"/>
</dbReference>
<dbReference type="GO" id="GO:0006506">
    <property type="term" value="P:GPI anchor biosynthetic process"/>
    <property type="evidence" value="ECO:0007669"/>
    <property type="project" value="InterPro"/>
</dbReference>
<evidence type="ECO:0000256" key="3">
    <source>
        <dbReference type="ARBA" id="ARBA00022989"/>
    </source>
</evidence>
<feature type="transmembrane region" description="Helical" evidence="5">
    <location>
        <begin position="107"/>
        <end position="127"/>
    </location>
</feature>
<accession>A0A9J6EL99</accession>
<dbReference type="InterPro" id="IPR009447">
    <property type="entry name" value="PIGW/GWT1"/>
</dbReference>
<dbReference type="GO" id="GO:0016020">
    <property type="term" value="C:membrane"/>
    <property type="evidence" value="ECO:0007669"/>
    <property type="project" value="UniProtKB-SubCell"/>
</dbReference>
<protein>
    <submittedName>
        <fullName evidence="6">Uncharacterized protein</fullName>
    </submittedName>
</protein>
<dbReference type="VEuPathDB" id="VectorBase:LOC119180860"/>
<evidence type="ECO:0000256" key="4">
    <source>
        <dbReference type="ARBA" id="ARBA00023136"/>
    </source>
</evidence>
<organism evidence="6 7">
    <name type="scientific">Rhipicephalus microplus</name>
    <name type="common">Cattle tick</name>
    <name type="synonym">Boophilus microplus</name>
    <dbReference type="NCBI Taxonomy" id="6941"/>
    <lineage>
        <taxon>Eukaryota</taxon>
        <taxon>Metazoa</taxon>
        <taxon>Ecdysozoa</taxon>
        <taxon>Arthropoda</taxon>
        <taxon>Chelicerata</taxon>
        <taxon>Arachnida</taxon>
        <taxon>Acari</taxon>
        <taxon>Parasitiformes</taxon>
        <taxon>Ixodida</taxon>
        <taxon>Ixodoidea</taxon>
        <taxon>Ixodidae</taxon>
        <taxon>Rhipicephalinae</taxon>
        <taxon>Rhipicephalus</taxon>
        <taxon>Boophilus</taxon>
    </lineage>
</organism>
<keyword evidence="3 5" id="KW-1133">Transmembrane helix</keyword>
<comment type="subcellular location">
    <subcellularLocation>
        <location evidence="1">Membrane</location>
        <topology evidence="1">Multi-pass membrane protein</topology>
    </subcellularLocation>
</comment>
<evidence type="ECO:0000313" key="7">
    <source>
        <dbReference type="Proteomes" id="UP000821866"/>
    </source>
</evidence>
<evidence type="ECO:0000256" key="5">
    <source>
        <dbReference type="SAM" id="Phobius"/>
    </source>
</evidence>
<feature type="transmembrane region" description="Helical" evidence="5">
    <location>
        <begin position="139"/>
        <end position="159"/>
    </location>
</feature>
<dbReference type="PANTHER" id="PTHR20661">
    <property type="entry name" value="PHOSPHATIDYLINOSITOL-GLYCAN BIOSYNTHESIS CLASS W PROTEIN"/>
    <property type="match status" value="1"/>
</dbReference>
<sequence>MNQQSGDPGDEWLIWLETRFLDYLADLKSQSLAKNFLTKVTYEGLVITTHSNILTSLVYAMVPIHMDWMIGVVLACAYEACLLFTPLASFLDSDNRSGFLAANKEGLASIAGYVALHLAAAATARTLGYKPRSSARDWIMTGLQAVGVSGAAFTATYVMHTAVDPVSRRLANLSYCLWMNNDRTSVIISEWVCDQNEAVSAARQYHRQDFMLSHWMAGNVDYHKAVNVDPPSGIIQATPDFTAKSQRGRDSRPP</sequence>
<keyword evidence="2 5" id="KW-0812">Transmembrane</keyword>
<keyword evidence="4 5" id="KW-0472">Membrane</keyword>
<dbReference type="Proteomes" id="UP000821866">
    <property type="component" value="Chromosome 11"/>
</dbReference>
<dbReference type="Pfam" id="PF06423">
    <property type="entry name" value="GWT1"/>
    <property type="match status" value="1"/>
</dbReference>
<comment type="caution">
    <text evidence="6">The sequence shown here is derived from an EMBL/GenBank/DDBJ whole genome shotgun (WGS) entry which is preliminary data.</text>
</comment>
<dbReference type="AlphaFoldDB" id="A0A9J6EL99"/>
<dbReference type="GO" id="GO:0005783">
    <property type="term" value="C:endoplasmic reticulum"/>
    <property type="evidence" value="ECO:0007669"/>
    <property type="project" value="TreeGrafter"/>
</dbReference>
<gene>
    <name evidence="6" type="ORF">HPB51_004355</name>
</gene>
<proteinExistence type="predicted"/>
<evidence type="ECO:0000256" key="1">
    <source>
        <dbReference type="ARBA" id="ARBA00004141"/>
    </source>
</evidence>
<dbReference type="GO" id="GO:0032216">
    <property type="term" value="F:glucosaminyl-phosphatidylinositol O-acyltransferase activity"/>
    <property type="evidence" value="ECO:0007669"/>
    <property type="project" value="TreeGrafter"/>
</dbReference>
<dbReference type="PANTHER" id="PTHR20661:SF0">
    <property type="entry name" value="PHOSPHATIDYLINOSITOL-GLYCAN BIOSYNTHESIS CLASS W PROTEIN"/>
    <property type="match status" value="1"/>
</dbReference>
<feature type="transmembrane region" description="Helical" evidence="5">
    <location>
        <begin position="68"/>
        <end position="87"/>
    </location>
</feature>
<evidence type="ECO:0000313" key="6">
    <source>
        <dbReference type="EMBL" id="KAH8035114.1"/>
    </source>
</evidence>
<evidence type="ECO:0000256" key="2">
    <source>
        <dbReference type="ARBA" id="ARBA00022692"/>
    </source>
</evidence>
<dbReference type="GO" id="GO:0072659">
    <property type="term" value="P:protein localization to plasma membrane"/>
    <property type="evidence" value="ECO:0007669"/>
    <property type="project" value="TreeGrafter"/>
</dbReference>
<reference evidence="6" key="2">
    <citation type="submission" date="2021-09" db="EMBL/GenBank/DDBJ databases">
        <authorList>
            <person name="Jia N."/>
            <person name="Wang J."/>
            <person name="Shi W."/>
            <person name="Du L."/>
            <person name="Sun Y."/>
            <person name="Zhan W."/>
            <person name="Jiang J."/>
            <person name="Wang Q."/>
            <person name="Zhang B."/>
            <person name="Ji P."/>
            <person name="Sakyi L.B."/>
            <person name="Cui X."/>
            <person name="Yuan T."/>
            <person name="Jiang B."/>
            <person name="Yang W."/>
            <person name="Lam T.T.-Y."/>
            <person name="Chang Q."/>
            <person name="Ding S."/>
            <person name="Wang X."/>
            <person name="Zhu J."/>
            <person name="Ruan X."/>
            <person name="Zhao L."/>
            <person name="Wei J."/>
            <person name="Que T."/>
            <person name="Du C."/>
            <person name="Cheng J."/>
            <person name="Dai P."/>
            <person name="Han X."/>
            <person name="Huang E."/>
            <person name="Gao Y."/>
            <person name="Liu J."/>
            <person name="Shao H."/>
            <person name="Ye R."/>
            <person name="Li L."/>
            <person name="Wei W."/>
            <person name="Wang X."/>
            <person name="Wang C."/>
            <person name="Huo Q."/>
            <person name="Li W."/>
            <person name="Guo W."/>
            <person name="Chen H."/>
            <person name="Chen S."/>
            <person name="Zhou L."/>
            <person name="Zhou L."/>
            <person name="Ni X."/>
            <person name="Tian J."/>
            <person name="Zhou Y."/>
            <person name="Sheng Y."/>
            <person name="Liu T."/>
            <person name="Pan Y."/>
            <person name="Xia L."/>
            <person name="Li J."/>
            <person name="Zhao F."/>
            <person name="Cao W."/>
        </authorList>
    </citation>
    <scope>NUCLEOTIDE SEQUENCE</scope>
    <source>
        <strain evidence="6">Rmic-2018</strain>
        <tissue evidence="6">Larvae</tissue>
    </source>
</reference>
<name>A0A9J6EL99_RHIMP</name>
<reference evidence="6" key="1">
    <citation type="journal article" date="2020" name="Cell">
        <title>Large-Scale Comparative Analyses of Tick Genomes Elucidate Their Genetic Diversity and Vector Capacities.</title>
        <authorList>
            <consortium name="Tick Genome and Microbiome Consortium (TIGMIC)"/>
            <person name="Jia N."/>
            <person name="Wang J."/>
            <person name="Shi W."/>
            <person name="Du L."/>
            <person name="Sun Y."/>
            <person name="Zhan W."/>
            <person name="Jiang J.F."/>
            <person name="Wang Q."/>
            <person name="Zhang B."/>
            <person name="Ji P."/>
            <person name="Bell-Sakyi L."/>
            <person name="Cui X.M."/>
            <person name="Yuan T.T."/>
            <person name="Jiang B.G."/>
            <person name="Yang W.F."/>
            <person name="Lam T.T."/>
            <person name="Chang Q.C."/>
            <person name="Ding S.J."/>
            <person name="Wang X.J."/>
            <person name="Zhu J.G."/>
            <person name="Ruan X.D."/>
            <person name="Zhao L."/>
            <person name="Wei J.T."/>
            <person name="Ye R.Z."/>
            <person name="Que T.C."/>
            <person name="Du C.H."/>
            <person name="Zhou Y.H."/>
            <person name="Cheng J.X."/>
            <person name="Dai P.F."/>
            <person name="Guo W.B."/>
            <person name="Han X.H."/>
            <person name="Huang E.J."/>
            <person name="Li L.F."/>
            <person name="Wei W."/>
            <person name="Gao Y.C."/>
            <person name="Liu J.Z."/>
            <person name="Shao H.Z."/>
            <person name="Wang X."/>
            <person name="Wang C.C."/>
            <person name="Yang T.C."/>
            <person name="Huo Q.B."/>
            <person name="Li W."/>
            <person name="Chen H.Y."/>
            <person name="Chen S.E."/>
            <person name="Zhou L.G."/>
            <person name="Ni X.B."/>
            <person name="Tian J.H."/>
            <person name="Sheng Y."/>
            <person name="Liu T."/>
            <person name="Pan Y.S."/>
            <person name="Xia L.Y."/>
            <person name="Li J."/>
            <person name="Zhao F."/>
            <person name="Cao W.C."/>
        </authorList>
    </citation>
    <scope>NUCLEOTIDE SEQUENCE</scope>
    <source>
        <strain evidence="6">Rmic-2018</strain>
    </source>
</reference>